<evidence type="ECO:0000313" key="8">
    <source>
        <dbReference type="EMBL" id="MBP0441313.1"/>
    </source>
</evidence>
<gene>
    <name evidence="8" type="ORF">J5Y06_21940</name>
</gene>
<dbReference type="SUPFAM" id="SSF53807">
    <property type="entry name" value="Helical backbone' metal receptor"/>
    <property type="match status" value="1"/>
</dbReference>
<evidence type="ECO:0000313" key="9">
    <source>
        <dbReference type="Proteomes" id="UP000666240"/>
    </source>
</evidence>
<dbReference type="InterPro" id="IPR050492">
    <property type="entry name" value="Bact_metal-bind_prot9"/>
</dbReference>
<evidence type="ECO:0000256" key="7">
    <source>
        <dbReference type="SAM" id="SignalP"/>
    </source>
</evidence>
<dbReference type="PRINTS" id="PR00691">
    <property type="entry name" value="ADHESINB"/>
</dbReference>
<evidence type="ECO:0000256" key="2">
    <source>
        <dbReference type="ARBA" id="ARBA00011028"/>
    </source>
</evidence>
<accession>A0A8J7R4Y5</accession>
<evidence type="ECO:0000256" key="4">
    <source>
        <dbReference type="ARBA" id="ARBA00022723"/>
    </source>
</evidence>
<dbReference type="Proteomes" id="UP000666240">
    <property type="component" value="Unassembled WGS sequence"/>
</dbReference>
<comment type="subcellular location">
    <subcellularLocation>
        <location evidence="1">Cell envelope</location>
    </subcellularLocation>
</comment>
<dbReference type="PANTHER" id="PTHR42953:SF1">
    <property type="entry name" value="METAL-BINDING PROTEIN HI_0362-RELATED"/>
    <property type="match status" value="1"/>
</dbReference>
<evidence type="ECO:0000256" key="1">
    <source>
        <dbReference type="ARBA" id="ARBA00004196"/>
    </source>
</evidence>
<sequence length="308" mass="32685">MKHCLAALCFMAAASVCAGAEAEEKLGVVATFSIIGDFAKVVGGDRIELRTLVGRDSDAHVYEPRPADAMALARADVVLVNGLSLEGFMERLVEASGTTAPVTVLTDGADILNDPNGGHYHFIGGEAVFHAMPNDPHAWQSVKNALVYVRNIADAFCTADQAGCAEYQGNAAAYQEQLISLDKEIRLAIGELPQARRVAVVGHNAFRYFERDYGVTFLAPQGVSTSSEASAADVASLIREIRQKRATAVFAENIADSRLVEQIASEAGLSLGGTLYSDALSSNGGPAATYIEMMRENTRTILAALTTN</sequence>
<dbReference type="GO" id="GO:0007155">
    <property type="term" value="P:cell adhesion"/>
    <property type="evidence" value="ECO:0007669"/>
    <property type="project" value="InterPro"/>
</dbReference>
<proteinExistence type="inferred from homology"/>
<dbReference type="InterPro" id="IPR006127">
    <property type="entry name" value="ZnuA-like"/>
</dbReference>
<dbReference type="PANTHER" id="PTHR42953">
    <property type="entry name" value="HIGH-AFFINITY ZINC UPTAKE SYSTEM PROTEIN ZNUA-RELATED"/>
    <property type="match status" value="1"/>
</dbReference>
<protein>
    <submittedName>
        <fullName evidence="8">Zinc ABC transporter substrate-binding protein</fullName>
    </submittedName>
</protein>
<name>A0A8J7R4Y5_9HYPH</name>
<keyword evidence="4" id="KW-0479">Metal-binding</keyword>
<keyword evidence="5 7" id="KW-0732">Signal</keyword>
<feature type="signal peptide" evidence="7">
    <location>
        <begin position="1"/>
        <end position="22"/>
    </location>
</feature>
<comment type="similarity">
    <text evidence="2 6">Belongs to the bacterial solute-binding protein 9 family.</text>
</comment>
<dbReference type="Gene3D" id="3.40.50.1980">
    <property type="entry name" value="Nitrogenase molybdenum iron protein domain"/>
    <property type="match status" value="2"/>
</dbReference>
<evidence type="ECO:0000256" key="5">
    <source>
        <dbReference type="ARBA" id="ARBA00022729"/>
    </source>
</evidence>
<dbReference type="PRINTS" id="PR00690">
    <property type="entry name" value="ADHESNFAMILY"/>
</dbReference>
<feature type="chain" id="PRO_5035221113" evidence="7">
    <location>
        <begin position="23"/>
        <end position="308"/>
    </location>
</feature>
<dbReference type="InterPro" id="IPR006128">
    <property type="entry name" value="Lipoprotein_PsaA-like"/>
</dbReference>
<keyword evidence="3 6" id="KW-0813">Transport</keyword>
<organism evidence="8 9">
    <name type="scientific">Tianweitania sediminis</name>
    <dbReference type="NCBI Taxonomy" id="1502156"/>
    <lineage>
        <taxon>Bacteria</taxon>
        <taxon>Pseudomonadati</taxon>
        <taxon>Pseudomonadota</taxon>
        <taxon>Alphaproteobacteria</taxon>
        <taxon>Hyphomicrobiales</taxon>
        <taxon>Phyllobacteriaceae</taxon>
        <taxon>Tianweitania</taxon>
    </lineage>
</organism>
<keyword evidence="9" id="KW-1185">Reference proteome</keyword>
<dbReference type="EMBL" id="JAGIYY010000013">
    <property type="protein sequence ID" value="MBP0441313.1"/>
    <property type="molecule type" value="Genomic_DNA"/>
</dbReference>
<evidence type="ECO:0000256" key="3">
    <source>
        <dbReference type="ARBA" id="ARBA00022448"/>
    </source>
</evidence>
<comment type="caution">
    <text evidence="8">The sequence shown here is derived from an EMBL/GenBank/DDBJ whole genome shotgun (WGS) entry which is preliminary data.</text>
</comment>
<dbReference type="GO" id="GO:0030001">
    <property type="term" value="P:metal ion transport"/>
    <property type="evidence" value="ECO:0007669"/>
    <property type="project" value="InterPro"/>
</dbReference>
<dbReference type="Pfam" id="PF01297">
    <property type="entry name" value="ZnuA"/>
    <property type="match status" value="1"/>
</dbReference>
<dbReference type="GO" id="GO:0030313">
    <property type="term" value="C:cell envelope"/>
    <property type="evidence" value="ECO:0007669"/>
    <property type="project" value="UniProtKB-SubCell"/>
</dbReference>
<dbReference type="InterPro" id="IPR047701">
    <property type="entry name" value="AztC-like"/>
</dbReference>
<dbReference type="AlphaFoldDB" id="A0A8J7R4Y5"/>
<evidence type="ECO:0000256" key="6">
    <source>
        <dbReference type="RuleBase" id="RU003512"/>
    </source>
</evidence>
<dbReference type="RefSeq" id="WP_209337343.1">
    <property type="nucleotide sequence ID" value="NZ_JAGIYY010000013.1"/>
</dbReference>
<dbReference type="InterPro" id="IPR006129">
    <property type="entry name" value="AdhesinB"/>
</dbReference>
<dbReference type="NCBIfam" id="NF040870">
    <property type="entry name" value="AztC"/>
    <property type="match status" value="1"/>
</dbReference>
<dbReference type="GO" id="GO:0046872">
    <property type="term" value="F:metal ion binding"/>
    <property type="evidence" value="ECO:0007669"/>
    <property type="project" value="UniProtKB-KW"/>
</dbReference>
<reference evidence="8" key="1">
    <citation type="submission" date="2021-03" db="EMBL/GenBank/DDBJ databases">
        <title>Genome sequencing and assembly of Tianweitania sediminis.</title>
        <authorList>
            <person name="Chhetri G."/>
        </authorList>
    </citation>
    <scope>NUCLEOTIDE SEQUENCE</scope>
    <source>
        <strain evidence="8">Z8</strain>
    </source>
</reference>